<sequence length="355" mass="36293">MAAEPYLLRPLCINTSCFPTVATLLLAMVLLGTTGCKNTPSSLPSPFLADRVPPPDSRIPAPGTADPYYQGGAVTPLPSTQPMVQPFPGTQPMTQPVPATMQPGVQPLGALTPSQDITPLPANDAVAEFSAPASSHSFAGEEVAVSIPSDEQAMRFAMVPEPAQPSAAQAANAPVANLAMQTGPAPTTTATVLHDSTAANSTPTTAPTITNWPPAVNSTSPSSSLTDSGVSGNASGLFRDPTVPTQAPELYQEQTPQPIQQTTVPRVRVPGAAERIREEVVPGNVNTTSYQVGFAGGGNSTTMAIPPSGIAIPATFAPEGSTNSIPSGDGFRTRGTSHQQASPNQGPTTLMVTPG</sequence>
<name>A0A518AP16_9BACT</name>
<protein>
    <submittedName>
        <fullName evidence="2">Uncharacterized protein</fullName>
    </submittedName>
</protein>
<dbReference type="AlphaFoldDB" id="A0A518AP16"/>
<dbReference type="EMBL" id="CP036278">
    <property type="protein sequence ID" value="QDU56457.1"/>
    <property type="molecule type" value="Genomic_DNA"/>
</dbReference>
<gene>
    <name evidence="2" type="ORF">Pan181_26660</name>
</gene>
<evidence type="ECO:0000313" key="2">
    <source>
        <dbReference type="EMBL" id="QDU56457.1"/>
    </source>
</evidence>
<evidence type="ECO:0000313" key="3">
    <source>
        <dbReference type="Proteomes" id="UP000315750"/>
    </source>
</evidence>
<accession>A0A518AP16</accession>
<proteinExistence type="predicted"/>
<dbReference type="KEGG" id="amuc:Pan181_26660"/>
<dbReference type="Proteomes" id="UP000315750">
    <property type="component" value="Chromosome"/>
</dbReference>
<feature type="region of interest" description="Disordered" evidence="1">
    <location>
        <begin position="317"/>
        <end position="355"/>
    </location>
</feature>
<feature type="region of interest" description="Disordered" evidence="1">
    <location>
        <begin position="198"/>
        <end position="230"/>
    </location>
</feature>
<evidence type="ECO:0000256" key="1">
    <source>
        <dbReference type="SAM" id="MobiDB-lite"/>
    </source>
</evidence>
<organism evidence="2 3">
    <name type="scientific">Aeoliella mucimassa</name>
    <dbReference type="NCBI Taxonomy" id="2527972"/>
    <lineage>
        <taxon>Bacteria</taxon>
        <taxon>Pseudomonadati</taxon>
        <taxon>Planctomycetota</taxon>
        <taxon>Planctomycetia</taxon>
        <taxon>Pirellulales</taxon>
        <taxon>Lacipirellulaceae</taxon>
        <taxon>Aeoliella</taxon>
    </lineage>
</organism>
<dbReference type="RefSeq" id="WP_145247202.1">
    <property type="nucleotide sequence ID" value="NZ_CP036278.1"/>
</dbReference>
<reference evidence="2 3" key="1">
    <citation type="submission" date="2019-02" db="EMBL/GenBank/DDBJ databases">
        <title>Deep-cultivation of Planctomycetes and their phenomic and genomic characterization uncovers novel biology.</title>
        <authorList>
            <person name="Wiegand S."/>
            <person name="Jogler M."/>
            <person name="Boedeker C."/>
            <person name="Pinto D."/>
            <person name="Vollmers J."/>
            <person name="Rivas-Marin E."/>
            <person name="Kohn T."/>
            <person name="Peeters S.H."/>
            <person name="Heuer A."/>
            <person name="Rast P."/>
            <person name="Oberbeckmann S."/>
            <person name="Bunk B."/>
            <person name="Jeske O."/>
            <person name="Meyerdierks A."/>
            <person name="Storesund J.E."/>
            <person name="Kallscheuer N."/>
            <person name="Luecker S."/>
            <person name="Lage O.M."/>
            <person name="Pohl T."/>
            <person name="Merkel B.J."/>
            <person name="Hornburger P."/>
            <person name="Mueller R.-W."/>
            <person name="Bruemmer F."/>
            <person name="Labrenz M."/>
            <person name="Spormann A.M."/>
            <person name="Op den Camp H."/>
            <person name="Overmann J."/>
            <person name="Amann R."/>
            <person name="Jetten M.S.M."/>
            <person name="Mascher T."/>
            <person name="Medema M.H."/>
            <person name="Devos D.P."/>
            <person name="Kaster A.-K."/>
            <person name="Ovreas L."/>
            <person name="Rohde M."/>
            <person name="Galperin M.Y."/>
            <person name="Jogler C."/>
        </authorList>
    </citation>
    <scope>NUCLEOTIDE SEQUENCE [LARGE SCALE GENOMIC DNA]</scope>
    <source>
        <strain evidence="2 3">Pan181</strain>
    </source>
</reference>
<keyword evidence="3" id="KW-1185">Reference proteome</keyword>
<feature type="compositionally biased region" description="Polar residues" evidence="1">
    <location>
        <begin position="334"/>
        <end position="355"/>
    </location>
</feature>